<proteinExistence type="predicted"/>
<evidence type="ECO:0000313" key="2">
    <source>
        <dbReference type="Proteomes" id="UP000179219"/>
    </source>
</evidence>
<accession>A0A1F7WZW0</accession>
<organism evidence="1 2">
    <name type="scientific">Candidatus Woesebacteria bacterium RBG_13_34_9</name>
    <dbReference type="NCBI Taxonomy" id="1802477"/>
    <lineage>
        <taxon>Bacteria</taxon>
        <taxon>Candidatus Woeseibacteriota</taxon>
    </lineage>
</organism>
<gene>
    <name evidence="1" type="ORF">A2159_03335</name>
</gene>
<evidence type="ECO:0000313" key="1">
    <source>
        <dbReference type="EMBL" id="OGM08340.1"/>
    </source>
</evidence>
<reference evidence="1 2" key="1">
    <citation type="journal article" date="2016" name="Nat. Commun.">
        <title>Thousands of microbial genomes shed light on interconnected biogeochemical processes in an aquifer system.</title>
        <authorList>
            <person name="Anantharaman K."/>
            <person name="Brown C.T."/>
            <person name="Hug L.A."/>
            <person name="Sharon I."/>
            <person name="Castelle C.J."/>
            <person name="Probst A.J."/>
            <person name="Thomas B.C."/>
            <person name="Singh A."/>
            <person name="Wilkins M.J."/>
            <person name="Karaoz U."/>
            <person name="Brodie E.L."/>
            <person name="Williams K.H."/>
            <person name="Hubbard S.S."/>
            <person name="Banfield J.F."/>
        </authorList>
    </citation>
    <scope>NUCLEOTIDE SEQUENCE [LARGE SCALE GENOMIC DNA]</scope>
</reference>
<name>A0A1F7WZW0_9BACT</name>
<dbReference type="EMBL" id="MGFP01000054">
    <property type="protein sequence ID" value="OGM08340.1"/>
    <property type="molecule type" value="Genomic_DNA"/>
</dbReference>
<dbReference type="AlphaFoldDB" id="A0A1F7WZW0"/>
<dbReference type="Proteomes" id="UP000179219">
    <property type="component" value="Unassembled WGS sequence"/>
</dbReference>
<protein>
    <submittedName>
        <fullName evidence="1">Uncharacterized protein</fullName>
    </submittedName>
</protein>
<comment type="caution">
    <text evidence="1">The sequence shown here is derived from an EMBL/GenBank/DDBJ whole genome shotgun (WGS) entry which is preliminary data.</text>
</comment>
<sequence>MGKEFEGLTIDGLDTSFVRDTGINPIPETFTEEDALGLITCPYLLEAAKRARNDSYHDYRCRKCLVASVEYYPVIRSYQISGKCLNK</sequence>